<dbReference type="PROSITE" id="PS52006">
    <property type="entry name" value="GH64"/>
    <property type="match status" value="1"/>
</dbReference>
<feature type="domain" description="CBM56" evidence="2">
    <location>
        <begin position="20"/>
        <end position="112"/>
    </location>
</feature>
<dbReference type="InterPro" id="IPR037398">
    <property type="entry name" value="Glyco_hydro_64_fam"/>
</dbReference>
<feature type="signal peptide" evidence="1">
    <location>
        <begin position="1"/>
        <end position="25"/>
    </location>
</feature>
<dbReference type="Gene3D" id="3.30.920.50">
    <property type="entry name" value="Beta-1,3-glucanase, C-terminal domain"/>
    <property type="match status" value="1"/>
</dbReference>
<feature type="domain" description="GH64" evidence="3">
    <location>
        <begin position="126"/>
        <end position="489"/>
    </location>
</feature>
<dbReference type="InterPro" id="IPR047569">
    <property type="entry name" value="CBM56"/>
</dbReference>
<dbReference type="Pfam" id="PF16483">
    <property type="entry name" value="Glyco_hydro_64"/>
    <property type="match status" value="1"/>
</dbReference>
<evidence type="ECO:0000259" key="3">
    <source>
        <dbReference type="PROSITE" id="PS52006"/>
    </source>
</evidence>
<accession>A0ABQ5YM88</accession>
<dbReference type="GO" id="GO:0016787">
    <property type="term" value="F:hydrolase activity"/>
    <property type="evidence" value="ECO:0007669"/>
    <property type="project" value="UniProtKB-KW"/>
</dbReference>
<feature type="chain" id="PRO_5045514341" evidence="1">
    <location>
        <begin position="26"/>
        <end position="489"/>
    </location>
</feature>
<dbReference type="RefSeq" id="WP_284197936.1">
    <property type="nucleotide sequence ID" value="NZ_BSOG01000006.1"/>
</dbReference>
<dbReference type="PROSITE" id="PS52005">
    <property type="entry name" value="CBM56"/>
    <property type="match status" value="1"/>
</dbReference>
<dbReference type="CDD" id="cd09214">
    <property type="entry name" value="GH64-like"/>
    <property type="match status" value="1"/>
</dbReference>
<dbReference type="Pfam" id="PF22184">
    <property type="entry name" value="CBM_56"/>
    <property type="match status" value="1"/>
</dbReference>
<evidence type="ECO:0000259" key="2">
    <source>
        <dbReference type="PROSITE" id="PS52005"/>
    </source>
</evidence>
<keyword evidence="4" id="KW-0378">Hydrolase</keyword>
<sequence>MFMSFKPHALCLALSLLAASPCLLAEDFSNGVSHTSGSNATLWFDSNVNTSWVDAHYRINGGGQLNVRMHYNPASGRYETPIPAGIGSVVTSWFTYNNGQPAYDSQPVTITLGSPTPPGSAIDFPAQGTTFNLVNGTKGAYADNAVYWTMVGMDPTKQDAYVHVDCAGNLVPMQPGDNQASGTGYANYSIPLSQCKRVTVRQIKSARLYLSVGSPLFLRANGNPVNGYAGPNIDNPSDPNIPVIFDFVEMHLDNQAFFGNTTRVDMFGFPVRMRLQSKSGFDQTVGETESRAALFNAYRAQTSTPFQQLARSPYRIVAPTHGGFQAGGPYSQHLDGYINAIWSQYSWQNLTIDTALGTFTGRVVGNQFRFSDAQGTYYVNGKPSTAQTLACNGVFADATHAAPGVATAKQLQIQAQLCAALNRTVAHDAKLWSRADSFYQQQATNEYSRFWHAHSINGLSYGFSYDDVREFSSSLTAANPSIATITVGW</sequence>
<organism evidence="4 5">
    <name type="scientific">Chitinimonas prasina</name>
    <dbReference type="NCBI Taxonomy" id="1434937"/>
    <lineage>
        <taxon>Bacteria</taxon>
        <taxon>Pseudomonadati</taxon>
        <taxon>Pseudomonadota</taxon>
        <taxon>Betaproteobacteria</taxon>
        <taxon>Neisseriales</taxon>
        <taxon>Chitinibacteraceae</taxon>
        <taxon>Chitinimonas</taxon>
    </lineage>
</organism>
<evidence type="ECO:0000256" key="1">
    <source>
        <dbReference type="SAM" id="SignalP"/>
    </source>
</evidence>
<protein>
    <submittedName>
        <fullName evidence="4">Glycosyl hydrolase</fullName>
    </submittedName>
</protein>
<dbReference type="EMBL" id="BSOG01000006">
    <property type="protein sequence ID" value="GLR14862.1"/>
    <property type="molecule type" value="Genomic_DNA"/>
</dbReference>
<keyword evidence="5" id="KW-1185">Reference proteome</keyword>
<reference evidence="5" key="1">
    <citation type="journal article" date="2019" name="Int. J. Syst. Evol. Microbiol.">
        <title>The Global Catalogue of Microorganisms (GCM) 10K type strain sequencing project: providing services to taxonomists for standard genome sequencing and annotation.</title>
        <authorList>
            <consortium name="The Broad Institute Genomics Platform"/>
            <consortium name="The Broad Institute Genome Sequencing Center for Infectious Disease"/>
            <person name="Wu L."/>
            <person name="Ma J."/>
        </authorList>
    </citation>
    <scope>NUCLEOTIDE SEQUENCE [LARGE SCALE GENOMIC DNA]</scope>
    <source>
        <strain evidence="5">NBRC 110044</strain>
    </source>
</reference>
<evidence type="ECO:0000313" key="5">
    <source>
        <dbReference type="Proteomes" id="UP001156706"/>
    </source>
</evidence>
<dbReference type="Gene3D" id="2.60.110.10">
    <property type="entry name" value="Thaumatin"/>
    <property type="match status" value="1"/>
</dbReference>
<dbReference type="InterPro" id="IPR032477">
    <property type="entry name" value="Glyco_hydro_64"/>
</dbReference>
<comment type="caution">
    <text evidence="4">The sequence shown here is derived from an EMBL/GenBank/DDBJ whole genome shotgun (WGS) entry which is preliminary data.</text>
</comment>
<proteinExistence type="predicted"/>
<gene>
    <name evidence="4" type="ORF">GCM10007907_36520</name>
</gene>
<dbReference type="InterPro" id="IPR037176">
    <property type="entry name" value="Osmotin/thaumatin-like_sf"/>
</dbReference>
<keyword evidence="1" id="KW-0732">Signal</keyword>
<dbReference type="PANTHER" id="PTHR38165">
    <property type="match status" value="1"/>
</dbReference>
<dbReference type="PANTHER" id="PTHR38165:SF1">
    <property type="entry name" value="GLUCANASE B"/>
    <property type="match status" value="1"/>
</dbReference>
<dbReference type="InterPro" id="IPR042517">
    <property type="entry name" value="Glyco_hydro_64_N_2"/>
</dbReference>
<dbReference type="Proteomes" id="UP001156706">
    <property type="component" value="Unassembled WGS sequence"/>
</dbReference>
<name>A0ABQ5YM88_9NEIS</name>
<evidence type="ECO:0000313" key="4">
    <source>
        <dbReference type="EMBL" id="GLR14862.1"/>
    </source>
</evidence>